<dbReference type="InterPro" id="IPR023753">
    <property type="entry name" value="FAD/NAD-binding_dom"/>
</dbReference>
<evidence type="ECO:0000256" key="2">
    <source>
        <dbReference type="ARBA" id="ARBA00023002"/>
    </source>
</evidence>
<accession>A0A832XLW9</accession>
<protein>
    <submittedName>
        <fullName evidence="4">NAD(P)/FAD-dependent oxidoreductase</fullName>
    </submittedName>
</protein>
<proteinExistence type="predicted"/>
<dbReference type="SUPFAM" id="SSF51905">
    <property type="entry name" value="FAD/NAD(P)-binding domain"/>
    <property type="match status" value="1"/>
</dbReference>
<dbReference type="PRINTS" id="PR00469">
    <property type="entry name" value="PNDRDTASEII"/>
</dbReference>
<name>A0A832XLW9_9ARCH</name>
<dbReference type="AlphaFoldDB" id="A0A832XLW9"/>
<evidence type="ECO:0000313" key="4">
    <source>
        <dbReference type="EMBL" id="HIK00443.1"/>
    </source>
</evidence>
<dbReference type="GO" id="GO:0016491">
    <property type="term" value="F:oxidoreductase activity"/>
    <property type="evidence" value="ECO:0007669"/>
    <property type="project" value="UniProtKB-KW"/>
</dbReference>
<dbReference type="Gene3D" id="3.50.50.60">
    <property type="entry name" value="FAD/NAD(P)-binding domain"/>
    <property type="match status" value="2"/>
</dbReference>
<dbReference type="Pfam" id="PF07992">
    <property type="entry name" value="Pyr_redox_2"/>
    <property type="match status" value="1"/>
</dbReference>
<reference evidence="4 5" key="1">
    <citation type="journal article" name="Nat. Commun.">
        <title>Undinarchaeota illuminate DPANN phylogeny and the impact of gene transfer on archaeal evolution.</title>
        <authorList>
            <person name="Dombrowski N."/>
            <person name="Williams T.A."/>
            <person name="Sun J."/>
            <person name="Woodcroft B.J."/>
            <person name="Lee J.H."/>
            <person name="Minh B.Q."/>
            <person name="Rinke C."/>
            <person name="Spang A."/>
        </authorList>
    </citation>
    <scope>NUCLEOTIDE SEQUENCE [LARGE SCALE GENOMIC DNA]</scope>
    <source>
        <strain evidence="4">MAG_bin1129</strain>
    </source>
</reference>
<feature type="domain" description="FAD/NAD(P)-binding" evidence="3">
    <location>
        <begin position="9"/>
        <end position="287"/>
    </location>
</feature>
<keyword evidence="1" id="KW-0285">Flavoprotein</keyword>
<organism evidence="4 5">
    <name type="scientific">Candidatus Naiadarchaeum limnaeum</name>
    <dbReference type="NCBI Taxonomy" id="2756139"/>
    <lineage>
        <taxon>Archaea</taxon>
        <taxon>Candidatus Undinarchaeota</taxon>
        <taxon>Candidatus Undinarchaeia</taxon>
        <taxon>Candidatus Naiadarchaeales</taxon>
        <taxon>Candidatus Naiadarchaeaceae</taxon>
        <taxon>Candidatus Naiadarchaeum</taxon>
    </lineage>
</organism>
<dbReference type="EMBL" id="DVAB01000023">
    <property type="protein sequence ID" value="HIK00443.1"/>
    <property type="molecule type" value="Genomic_DNA"/>
</dbReference>
<dbReference type="Proteomes" id="UP000646946">
    <property type="component" value="Unassembled WGS sequence"/>
</dbReference>
<dbReference type="PANTHER" id="PTHR48105">
    <property type="entry name" value="THIOREDOXIN REDUCTASE 1-RELATED-RELATED"/>
    <property type="match status" value="1"/>
</dbReference>
<keyword evidence="2" id="KW-0560">Oxidoreductase</keyword>
<evidence type="ECO:0000259" key="3">
    <source>
        <dbReference type="Pfam" id="PF07992"/>
    </source>
</evidence>
<gene>
    <name evidence="4" type="ORF">H1016_02800</name>
</gene>
<dbReference type="InterPro" id="IPR050097">
    <property type="entry name" value="Ferredoxin-NADP_redctase_2"/>
</dbReference>
<comment type="caution">
    <text evidence="4">The sequence shown here is derived from an EMBL/GenBank/DDBJ whole genome shotgun (WGS) entry which is preliminary data.</text>
</comment>
<evidence type="ECO:0000313" key="5">
    <source>
        <dbReference type="Proteomes" id="UP000646946"/>
    </source>
</evidence>
<keyword evidence="5" id="KW-1185">Reference proteome</keyword>
<dbReference type="PRINTS" id="PR00368">
    <property type="entry name" value="FADPNR"/>
</dbReference>
<sequence length="310" mass="33752">MTVDTKTLYDVIIAGAGPAGMQAAIYLGRANLKTMIIGYPNKSQLYKAHVVGNYYGVLTTITGPQLIENGLKAIKEYEVELLEAEVVNISQTEKKTFKVKTHELKEYEGKTVIIATGRAYKMANIKNEEPLTGKGVHYCVPCDGYFYKNKKIAVIGRQNFAAEEALSMLSYTKDITIFSQGKEYEIAPNLLESLKKNNIKMEKHKVVEFVGDKKADYMLTDKGEKLKYDGVFIAIGTAGAAAFANTLGLEIKNNAIVVNREGKTNLEGVWAAGDCTGAEPQLAVSAGEGCAAAMSIIKTLLGKSAYIDYS</sequence>
<evidence type="ECO:0000256" key="1">
    <source>
        <dbReference type="ARBA" id="ARBA00022630"/>
    </source>
</evidence>
<dbReference type="InterPro" id="IPR036188">
    <property type="entry name" value="FAD/NAD-bd_sf"/>
</dbReference>